<dbReference type="EMBL" id="ML179977">
    <property type="protein sequence ID" value="THU79783.1"/>
    <property type="molecule type" value="Genomic_DNA"/>
</dbReference>
<dbReference type="PANTHER" id="PTHR11081:SF75">
    <property type="entry name" value="ENDONUCLEASE, PUTATIVE (AFU_ORTHOLOGUE AFUA_3G13260)-RELATED"/>
    <property type="match status" value="1"/>
</dbReference>
<dbReference type="Gene3D" id="3.40.50.1010">
    <property type="entry name" value="5'-nuclease"/>
    <property type="match status" value="1"/>
</dbReference>
<feature type="non-terminal residue" evidence="2">
    <location>
        <position position="1"/>
    </location>
</feature>
<dbReference type="AlphaFoldDB" id="A0A4S8KVF6"/>
<dbReference type="GO" id="GO:0008821">
    <property type="term" value="F:crossover junction DNA endonuclease activity"/>
    <property type="evidence" value="ECO:0007669"/>
    <property type="project" value="InterPro"/>
</dbReference>
<protein>
    <submittedName>
        <fullName evidence="2">PIN domain-like protein</fullName>
    </submittedName>
</protein>
<dbReference type="InterPro" id="IPR037316">
    <property type="entry name" value="Yen1_H3TH"/>
</dbReference>
<dbReference type="InterPro" id="IPR006084">
    <property type="entry name" value="XPG/Rad2"/>
</dbReference>
<name>A0A4S8KVF6_DENBC</name>
<dbReference type="CDD" id="cd09906">
    <property type="entry name" value="H3TH_YEN1"/>
    <property type="match status" value="1"/>
</dbReference>
<dbReference type="SMART" id="SM00484">
    <property type="entry name" value="XPGI"/>
    <property type="match status" value="1"/>
</dbReference>
<evidence type="ECO:0000313" key="3">
    <source>
        <dbReference type="Proteomes" id="UP000297245"/>
    </source>
</evidence>
<dbReference type="InterPro" id="IPR006086">
    <property type="entry name" value="XPG-I_dom"/>
</dbReference>
<keyword evidence="3" id="KW-1185">Reference proteome</keyword>
<dbReference type="OrthoDB" id="2959108at2759"/>
<dbReference type="SUPFAM" id="SSF47807">
    <property type="entry name" value="5' to 3' exonuclease, C-terminal subdomain"/>
    <property type="match status" value="1"/>
</dbReference>
<dbReference type="Proteomes" id="UP000297245">
    <property type="component" value="Unassembled WGS sequence"/>
</dbReference>
<dbReference type="PRINTS" id="PR00853">
    <property type="entry name" value="XPGRADSUPER"/>
</dbReference>
<gene>
    <name evidence="2" type="ORF">K435DRAFT_697097</name>
</gene>
<accession>A0A4S8KVF6</accession>
<dbReference type="PANTHER" id="PTHR11081">
    <property type="entry name" value="FLAP ENDONUCLEASE FAMILY MEMBER"/>
    <property type="match status" value="1"/>
</dbReference>
<evidence type="ECO:0000313" key="2">
    <source>
        <dbReference type="EMBL" id="THU79783.1"/>
    </source>
</evidence>
<sequence>SLWFFSIQGAMTARSHHTQLGSNPELATVFHKLVPLMSLPLVLVFVFDGPLRPGMKRRKRVGAAAHWMKQPFKDFVLAFGYHVRQAPGEAEAELARMNQAGFIDAVLMDDSDVLLFGARLVIRNPHVKRKPDIVATYHTNDIARDPDTPIIRSGMLLYALLVGGDYSKVGLQGCGMQIAYGLTHTELGTELLLAVDEDNETISCFLPAWRAKLRHHLANDPHDFIGRRNRKLAASIPRDFPSMEVVKLYTNPLVSDWAHMETTTTWGRFQLLDLATLSTLAERFFLWKSAGLLERKFQSKLFDAFCIKYLIMVCFMTLYFNSSSNLISSVPTSQA</sequence>
<dbReference type="SUPFAM" id="SSF88723">
    <property type="entry name" value="PIN domain-like"/>
    <property type="match status" value="1"/>
</dbReference>
<evidence type="ECO:0000259" key="1">
    <source>
        <dbReference type="SMART" id="SM00484"/>
    </source>
</evidence>
<dbReference type="GO" id="GO:0017108">
    <property type="term" value="F:5'-flap endonuclease activity"/>
    <property type="evidence" value="ECO:0007669"/>
    <property type="project" value="TreeGrafter"/>
</dbReference>
<dbReference type="InterPro" id="IPR036279">
    <property type="entry name" value="5-3_exonuclease_C_sf"/>
</dbReference>
<dbReference type="CDD" id="cd09870">
    <property type="entry name" value="PIN_YEN1"/>
    <property type="match status" value="1"/>
</dbReference>
<dbReference type="GO" id="GO:0006281">
    <property type="term" value="P:DNA repair"/>
    <property type="evidence" value="ECO:0007669"/>
    <property type="project" value="UniProtKB-ARBA"/>
</dbReference>
<feature type="domain" description="XPG-I" evidence="1">
    <location>
        <begin position="77"/>
        <end position="148"/>
    </location>
</feature>
<reference evidence="2 3" key="1">
    <citation type="journal article" date="2019" name="Nat. Ecol. Evol.">
        <title>Megaphylogeny resolves global patterns of mushroom evolution.</title>
        <authorList>
            <person name="Varga T."/>
            <person name="Krizsan K."/>
            <person name="Foldi C."/>
            <person name="Dima B."/>
            <person name="Sanchez-Garcia M."/>
            <person name="Sanchez-Ramirez S."/>
            <person name="Szollosi G.J."/>
            <person name="Szarkandi J.G."/>
            <person name="Papp V."/>
            <person name="Albert L."/>
            <person name="Andreopoulos W."/>
            <person name="Angelini C."/>
            <person name="Antonin V."/>
            <person name="Barry K.W."/>
            <person name="Bougher N.L."/>
            <person name="Buchanan P."/>
            <person name="Buyck B."/>
            <person name="Bense V."/>
            <person name="Catcheside P."/>
            <person name="Chovatia M."/>
            <person name="Cooper J."/>
            <person name="Damon W."/>
            <person name="Desjardin D."/>
            <person name="Finy P."/>
            <person name="Geml J."/>
            <person name="Haridas S."/>
            <person name="Hughes K."/>
            <person name="Justo A."/>
            <person name="Karasinski D."/>
            <person name="Kautmanova I."/>
            <person name="Kiss B."/>
            <person name="Kocsube S."/>
            <person name="Kotiranta H."/>
            <person name="LaButti K.M."/>
            <person name="Lechner B.E."/>
            <person name="Liimatainen K."/>
            <person name="Lipzen A."/>
            <person name="Lukacs Z."/>
            <person name="Mihaltcheva S."/>
            <person name="Morgado L.N."/>
            <person name="Niskanen T."/>
            <person name="Noordeloos M.E."/>
            <person name="Ohm R.A."/>
            <person name="Ortiz-Santana B."/>
            <person name="Ovrebo C."/>
            <person name="Racz N."/>
            <person name="Riley R."/>
            <person name="Savchenko A."/>
            <person name="Shiryaev A."/>
            <person name="Soop K."/>
            <person name="Spirin V."/>
            <person name="Szebenyi C."/>
            <person name="Tomsovsky M."/>
            <person name="Tulloss R.E."/>
            <person name="Uehling J."/>
            <person name="Grigoriev I.V."/>
            <person name="Vagvolgyi C."/>
            <person name="Papp T."/>
            <person name="Martin F.M."/>
            <person name="Miettinen O."/>
            <person name="Hibbett D.S."/>
            <person name="Nagy L.G."/>
        </authorList>
    </citation>
    <scope>NUCLEOTIDE SEQUENCE [LARGE SCALE GENOMIC DNA]</scope>
    <source>
        <strain evidence="2 3">CBS 962.96</strain>
    </source>
</reference>
<dbReference type="InterPro" id="IPR029060">
    <property type="entry name" value="PIN-like_dom_sf"/>
</dbReference>
<dbReference type="Pfam" id="PF00867">
    <property type="entry name" value="XPG_I"/>
    <property type="match status" value="1"/>
</dbReference>
<organism evidence="2 3">
    <name type="scientific">Dendrothele bispora (strain CBS 962.96)</name>
    <dbReference type="NCBI Taxonomy" id="1314807"/>
    <lineage>
        <taxon>Eukaryota</taxon>
        <taxon>Fungi</taxon>
        <taxon>Dikarya</taxon>
        <taxon>Basidiomycota</taxon>
        <taxon>Agaricomycotina</taxon>
        <taxon>Agaricomycetes</taxon>
        <taxon>Agaricomycetidae</taxon>
        <taxon>Agaricales</taxon>
        <taxon>Agaricales incertae sedis</taxon>
        <taxon>Dendrothele</taxon>
    </lineage>
</organism>
<proteinExistence type="predicted"/>